<dbReference type="Pfam" id="PF07238">
    <property type="entry name" value="PilZ"/>
    <property type="match status" value="1"/>
</dbReference>
<organism evidence="5 6">
    <name type="scientific">Marinobacter xestospongiae</name>
    <dbReference type="NCBI Taxonomy" id="994319"/>
    <lineage>
        <taxon>Bacteria</taxon>
        <taxon>Pseudomonadati</taxon>
        <taxon>Pseudomonadota</taxon>
        <taxon>Gammaproteobacteria</taxon>
        <taxon>Pseudomonadales</taxon>
        <taxon>Marinobacteraceae</taxon>
        <taxon>Marinobacter</taxon>
    </lineage>
</organism>
<comment type="caution">
    <text evidence="5">The sequence shown here is derived from an EMBL/GenBank/DDBJ whole genome shotgun (WGS) entry which is preliminary data.</text>
</comment>
<feature type="domain" description="ALG44 beta-barrel" evidence="4">
    <location>
        <begin position="299"/>
        <end position="371"/>
    </location>
</feature>
<dbReference type="SUPFAM" id="SSF141371">
    <property type="entry name" value="PilZ domain-like"/>
    <property type="match status" value="1"/>
</dbReference>
<feature type="domain" description="ALG44 barrel-sandwich hybrid" evidence="3">
    <location>
        <begin position="197"/>
        <end position="295"/>
    </location>
</feature>
<dbReference type="Pfam" id="PF25964">
    <property type="entry name" value="BSH_ALG44"/>
    <property type="match status" value="1"/>
</dbReference>
<protein>
    <submittedName>
        <fullName evidence="5">PilZ domain-containing protein</fullName>
    </submittedName>
</protein>
<reference evidence="5 6" key="1">
    <citation type="submission" date="2023-10" db="EMBL/GenBank/DDBJ databases">
        <title>Characteristics and mechanism of a salt-tolerant marine origin heterotrophic nitrifying- aerobic denitrifying bacteria Marinobacter xestospongiae HN1.</title>
        <authorList>
            <person name="Qi R."/>
        </authorList>
    </citation>
    <scope>NUCLEOTIDE SEQUENCE [LARGE SCALE GENOMIC DNA]</scope>
    <source>
        <strain evidence="5 6">HN1</strain>
    </source>
</reference>
<dbReference type="Proteomes" id="UP001269819">
    <property type="component" value="Unassembled WGS sequence"/>
</dbReference>
<evidence type="ECO:0000259" key="4">
    <source>
        <dbReference type="Pfam" id="PF25965"/>
    </source>
</evidence>
<gene>
    <name evidence="5" type="ORF">RYS15_08835</name>
</gene>
<proteinExistence type="predicted"/>
<sequence>MTTTQQPHIVHEAIDERQHVRTRVPAKALLIGNTDVIECQIQDISLGGLGLVSEQPLHEGQLFKAQVTLDIHNASLNLEVDVKVVKQRGEVTGVAFIDLTPGKRDILRYVISAYLAGDIVDINGVLTVMQRENYIKQRKTKADNSRDWAGRLKAVLGTLVYLLVGLGILSALGYKLYLYLFRVEAVQAHVDTNAYHLNMPDNGFARFLLPPDQLSVSPGTPVAAVSGQLASRQELPEQLPALARLSAEERALLLGEQPLETVITSPCDCDVYYPQAATDRYAYRGDSLVHLLPKDQPLTVKAQIPYRVIDQINTIDQVSLQVYGVDGPLTGDIVGTRLLPQQGTIELTIQPDTPLPRSSYLSPVTVDLYRGLPFGL</sequence>
<keyword evidence="6" id="KW-1185">Reference proteome</keyword>
<dbReference type="EMBL" id="JAWIIJ010000005">
    <property type="protein sequence ID" value="MDV2078789.1"/>
    <property type="molecule type" value="Genomic_DNA"/>
</dbReference>
<evidence type="ECO:0000256" key="1">
    <source>
        <dbReference type="SAM" id="Phobius"/>
    </source>
</evidence>
<name>A0ABU3VX15_9GAMM</name>
<keyword evidence="1" id="KW-0472">Membrane</keyword>
<dbReference type="Pfam" id="PF25965">
    <property type="entry name" value="Beta-barrel_ALG44"/>
    <property type="match status" value="1"/>
</dbReference>
<keyword evidence="1" id="KW-0812">Transmembrane</keyword>
<accession>A0ABU3VX15</accession>
<feature type="transmembrane region" description="Helical" evidence="1">
    <location>
        <begin position="154"/>
        <end position="174"/>
    </location>
</feature>
<keyword evidence="1" id="KW-1133">Transmembrane helix</keyword>
<evidence type="ECO:0000259" key="2">
    <source>
        <dbReference type="Pfam" id="PF07238"/>
    </source>
</evidence>
<evidence type="ECO:0000259" key="3">
    <source>
        <dbReference type="Pfam" id="PF25964"/>
    </source>
</evidence>
<dbReference type="InterPro" id="IPR009875">
    <property type="entry name" value="PilZ_domain"/>
</dbReference>
<dbReference type="InterPro" id="IPR058835">
    <property type="entry name" value="BSH_ALG44"/>
</dbReference>
<evidence type="ECO:0000313" key="5">
    <source>
        <dbReference type="EMBL" id="MDV2078789.1"/>
    </source>
</evidence>
<dbReference type="Gene3D" id="2.40.10.220">
    <property type="entry name" value="predicted glycosyltransferase like domains"/>
    <property type="match status" value="1"/>
</dbReference>
<feature type="domain" description="PilZ" evidence="2">
    <location>
        <begin position="16"/>
        <end position="110"/>
    </location>
</feature>
<dbReference type="InterPro" id="IPR058834">
    <property type="entry name" value="Beta-barrel_ALG44"/>
</dbReference>
<evidence type="ECO:0000313" key="6">
    <source>
        <dbReference type="Proteomes" id="UP001269819"/>
    </source>
</evidence>
<dbReference type="RefSeq" id="WP_316973483.1">
    <property type="nucleotide sequence ID" value="NZ_JAWIIJ010000005.1"/>
</dbReference>